<name>A0A177CLF2_9PLEO</name>
<dbReference type="AlphaFoldDB" id="A0A177CLF2"/>
<sequence>MSALQQSHGPKSASPRLQTALLCLRAPAWNASCASSQERRPPNCCCLSPHCAGVCWHAGSSRLSLRVLPIRASADLVERGQPQQRTDRPARGPSVVCVESAARRARVPSLASHRSASLCTLETTGQSIARLSIPPLLATPCSRRARLRVPTASGSEHPNVPVPRSFPW</sequence>
<dbReference type="InParanoid" id="A0A177CLF2"/>
<organism evidence="2 3">
    <name type="scientific">Paraphaeosphaeria sporulosa</name>
    <dbReference type="NCBI Taxonomy" id="1460663"/>
    <lineage>
        <taxon>Eukaryota</taxon>
        <taxon>Fungi</taxon>
        <taxon>Dikarya</taxon>
        <taxon>Ascomycota</taxon>
        <taxon>Pezizomycotina</taxon>
        <taxon>Dothideomycetes</taxon>
        <taxon>Pleosporomycetidae</taxon>
        <taxon>Pleosporales</taxon>
        <taxon>Massarineae</taxon>
        <taxon>Didymosphaeriaceae</taxon>
        <taxon>Paraphaeosphaeria</taxon>
    </lineage>
</organism>
<dbReference type="EMBL" id="KV441550">
    <property type="protein sequence ID" value="OAG08343.1"/>
    <property type="molecule type" value="Genomic_DNA"/>
</dbReference>
<accession>A0A177CLF2</accession>
<dbReference type="RefSeq" id="XP_018038708.1">
    <property type="nucleotide sequence ID" value="XM_018186727.1"/>
</dbReference>
<feature type="region of interest" description="Disordered" evidence="1">
    <location>
        <begin position="149"/>
        <end position="168"/>
    </location>
</feature>
<evidence type="ECO:0000313" key="2">
    <source>
        <dbReference type="EMBL" id="OAG08343.1"/>
    </source>
</evidence>
<dbReference type="Proteomes" id="UP000077069">
    <property type="component" value="Unassembled WGS sequence"/>
</dbReference>
<keyword evidence="3" id="KW-1185">Reference proteome</keyword>
<protein>
    <submittedName>
        <fullName evidence="2">Uncharacterized protein</fullName>
    </submittedName>
</protein>
<evidence type="ECO:0000313" key="3">
    <source>
        <dbReference type="Proteomes" id="UP000077069"/>
    </source>
</evidence>
<gene>
    <name evidence="2" type="ORF">CC84DRAFT_574955</name>
</gene>
<dbReference type="GeneID" id="28770213"/>
<evidence type="ECO:0000256" key="1">
    <source>
        <dbReference type="SAM" id="MobiDB-lite"/>
    </source>
</evidence>
<proteinExistence type="predicted"/>
<reference evidence="2 3" key="1">
    <citation type="submission" date="2016-05" db="EMBL/GenBank/DDBJ databases">
        <title>Comparative analysis of secretome profiles of manganese(II)-oxidizing ascomycete fungi.</title>
        <authorList>
            <consortium name="DOE Joint Genome Institute"/>
            <person name="Zeiner C.A."/>
            <person name="Purvine S.O."/>
            <person name="Zink E.M."/>
            <person name="Wu S."/>
            <person name="Pasa-Tolic L."/>
            <person name="Chaput D.L."/>
            <person name="Haridas S."/>
            <person name="Grigoriev I.V."/>
            <person name="Santelli C.M."/>
            <person name="Hansel C.M."/>
        </authorList>
    </citation>
    <scope>NUCLEOTIDE SEQUENCE [LARGE SCALE GENOMIC DNA]</scope>
    <source>
        <strain evidence="2 3">AP3s5-JAC2a</strain>
    </source>
</reference>